<organism evidence="2 3">
    <name type="scientific">Zostera marina</name>
    <name type="common">Eelgrass</name>
    <dbReference type="NCBI Taxonomy" id="29655"/>
    <lineage>
        <taxon>Eukaryota</taxon>
        <taxon>Viridiplantae</taxon>
        <taxon>Streptophyta</taxon>
        <taxon>Embryophyta</taxon>
        <taxon>Tracheophyta</taxon>
        <taxon>Spermatophyta</taxon>
        <taxon>Magnoliopsida</taxon>
        <taxon>Liliopsida</taxon>
        <taxon>Zosteraceae</taxon>
        <taxon>Zostera</taxon>
    </lineage>
</organism>
<name>A0A0K9PAE7_ZOSMR</name>
<feature type="transmembrane region" description="Helical" evidence="1">
    <location>
        <begin position="376"/>
        <end position="395"/>
    </location>
</feature>
<feature type="transmembrane region" description="Helical" evidence="1">
    <location>
        <begin position="345"/>
        <end position="370"/>
    </location>
</feature>
<proteinExistence type="predicted"/>
<evidence type="ECO:0000256" key="1">
    <source>
        <dbReference type="SAM" id="Phobius"/>
    </source>
</evidence>
<dbReference type="AlphaFoldDB" id="A0A0K9PAE7"/>
<dbReference type="PANTHER" id="PTHR31549:SF257">
    <property type="entry name" value="EXPRESSED PROTEIN"/>
    <property type="match status" value="1"/>
</dbReference>
<comment type="caution">
    <text evidence="2">The sequence shown here is derived from an EMBL/GenBank/DDBJ whole genome shotgun (WGS) entry which is preliminary data.</text>
</comment>
<evidence type="ECO:0000313" key="2">
    <source>
        <dbReference type="EMBL" id="KMZ65140.1"/>
    </source>
</evidence>
<reference evidence="3" key="1">
    <citation type="journal article" date="2016" name="Nature">
        <title>The genome of the seagrass Zostera marina reveals angiosperm adaptation to the sea.</title>
        <authorList>
            <person name="Olsen J.L."/>
            <person name="Rouze P."/>
            <person name="Verhelst B."/>
            <person name="Lin Y.-C."/>
            <person name="Bayer T."/>
            <person name="Collen J."/>
            <person name="Dattolo E."/>
            <person name="De Paoli E."/>
            <person name="Dittami S."/>
            <person name="Maumus F."/>
            <person name="Michel G."/>
            <person name="Kersting A."/>
            <person name="Lauritano C."/>
            <person name="Lohaus R."/>
            <person name="Toepel M."/>
            <person name="Tonon T."/>
            <person name="Vanneste K."/>
            <person name="Amirebrahimi M."/>
            <person name="Brakel J."/>
            <person name="Bostroem C."/>
            <person name="Chovatia M."/>
            <person name="Grimwood J."/>
            <person name="Jenkins J.W."/>
            <person name="Jueterbock A."/>
            <person name="Mraz A."/>
            <person name="Stam W.T."/>
            <person name="Tice H."/>
            <person name="Bornberg-Bauer E."/>
            <person name="Green P.J."/>
            <person name="Pearson G.A."/>
            <person name="Procaccini G."/>
            <person name="Duarte C.M."/>
            <person name="Schmutz J."/>
            <person name="Reusch T.B.H."/>
            <person name="Van de Peer Y."/>
        </authorList>
    </citation>
    <scope>NUCLEOTIDE SEQUENCE [LARGE SCALE GENOMIC DNA]</scope>
    <source>
        <strain evidence="3">cv. Finnish</strain>
    </source>
</reference>
<dbReference type="OrthoDB" id="591587at2759"/>
<dbReference type="EMBL" id="LFYR01001072">
    <property type="protein sequence ID" value="KMZ65140.1"/>
    <property type="molecule type" value="Genomic_DNA"/>
</dbReference>
<keyword evidence="1" id="KW-1133">Transmembrane helix</keyword>
<gene>
    <name evidence="2" type="ORF">ZOSMA_337G00020</name>
</gene>
<dbReference type="InterPro" id="IPR004158">
    <property type="entry name" value="DUF247_pln"/>
</dbReference>
<protein>
    <submittedName>
        <fullName evidence="2">Uncharacterized protein</fullName>
    </submittedName>
</protein>
<keyword evidence="3" id="KW-1185">Reference proteome</keyword>
<accession>A0A0K9PAE7</accession>
<dbReference type="PANTHER" id="PTHR31549">
    <property type="entry name" value="PROTEIN, PUTATIVE (DUF247)-RELATED-RELATED"/>
    <property type="match status" value="1"/>
</dbReference>
<keyword evidence="1" id="KW-0812">Transmembrane</keyword>
<sequence length="492" mass="57644">MASKTQIDDIDLGEHSQFEIQMAEEEVAPTNLIEPKMISEGIKDVVASIVNEFITNDADIELGESSSDVEHSQSEIQMVEEEEAPTTNIAASKKSGEIEEKNLVWDVVISIEKELNRNYAGIDYLEKLRPTETVTMCRVPEEMIGDHDNDRAYFKPKVISFGPYHSKNEALYPMQSLKLRYLKDLLRRDIYNNKVFNYTNAIKKHLVTEKAKYCEFAACGISDTEFLKLLVLDGCFMVEFLLKYAEHPIFTLPGIDVDLLRHDLVLIENQVPFSVLEVIYELTEYDHEILELKEKCSIFDLAVYYISGRENLKDIFHEIKEDGKTDHFLHLFYTIRLMQFKRSTYSNLTVVFLMAYSFVISPLIFVFLLINFLLIIMVRLLYYLIMGVEFLTVGFTKDHHPTEYRHSRKKLKNYPWVMTTIPTAKDANYAGIEFRSQKYFRPYNMLFAYGAIFNGMKEINDNFFTEFENMLFYEQIYSFKIMEKEIVWEKKL</sequence>
<evidence type="ECO:0000313" key="3">
    <source>
        <dbReference type="Proteomes" id="UP000036987"/>
    </source>
</evidence>
<keyword evidence="1" id="KW-0472">Membrane</keyword>
<dbReference type="Pfam" id="PF03140">
    <property type="entry name" value="DUF247"/>
    <property type="match status" value="1"/>
</dbReference>
<dbReference type="Proteomes" id="UP000036987">
    <property type="component" value="Unassembled WGS sequence"/>
</dbReference>